<name>A0A7R9G4E4_TIMSH</name>
<protein>
    <submittedName>
        <fullName evidence="2">Uncharacterized protein</fullName>
    </submittedName>
</protein>
<feature type="region of interest" description="Disordered" evidence="1">
    <location>
        <begin position="294"/>
        <end position="343"/>
    </location>
</feature>
<evidence type="ECO:0000256" key="1">
    <source>
        <dbReference type="SAM" id="MobiDB-lite"/>
    </source>
</evidence>
<accession>A0A7R9G4E4</accession>
<feature type="compositionally biased region" description="Gly residues" evidence="1">
    <location>
        <begin position="330"/>
        <end position="343"/>
    </location>
</feature>
<proteinExistence type="predicted"/>
<dbReference type="EMBL" id="OC007384">
    <property type="protein sequence ID" value="CAD7266660.1"/>
    <property type="molecule type" value="Genomic_DNA"/>
</dbReference>
<sequence>MQWRRKRRVLYVIGSAHHALLIKQYSKLYYKAPDCTTRLQTVLQGSRLYYKAPDCTTRLQLPPDPITATDCRDGRLFVWGGATPRLHCSEECLVGFYLVSTPSRGVSGGINLASTPSRVSNTAPRSVWWALAWLALLQEVSNTALLILGVSGGINLSSTPPRGQGKLAVVNSGMNIRCCVDTRLRGRLPAWQWCLGGPWLILLGTRSNLTNRGAEQFALDQLQGLTESVFAESRSPIPNERTVAQLRLLAPCSRRDCVAGCVHHSPGERVLCNIITSFNSWKLSLHYSSKVVSHGEDGGAGSGNDEERDSPSPSNGGGSYARAAYSQRGGSRGGGKPRGGGGYQSYYKYGGGRAFQQSQDSQPLVTTERRTFNEGESLLSTLHLLSLHSPPLVSPLSTSCLSILHPGLSILHPWYLYSPPLVSPFSTPGLSTLHPGLSTLHLLSLHSPPWSRHSPPWSLHSPPLVSPLSTPGLSTLHPLSLHFPPLVSPLSTPCLSTLRPWSLHSPPLVSPLSTPCLSTLHPLSLHSPPLVSPLSTPCLATLHPLSLHSPPLVSPLSTPCLSTLHLLSLTSCLCVQVLG</sequence>
<dbReference type="AlphaFoldDB" id="A0A7R9G4E4"/>
<gene>
    <name evidence="2" type="ORF">TSIB3V08_LOCUS10675</name>
</gene>
<evidence type="ECO:0000313" key="2">
    <source>
        <dbReference type="EMBL" id="CAD7266660.1"/>
    </source>
</evidence>
<organism evidence="2">
    <name type="scientific">Timema shepardi</name>
    <name type="common">Walking stick</name>
    <dbReference type="NCBI Taxonomy" id="629360"/>
    <lineage>
        <taxon>Eukaryota</taxon>
        <taxon>Metazoa</taxon>
        <taxon>Ecdysozoa</taxon>
        <taxon>Arthropoda</taxon>
        <taxon>Hexapoda</taxon>
        <taxon>Insecta</taxon>
        <taxon>Pterygota</taxon>
        <taxon>Neoptera</taxon>
        <taxon>Polyneoptera</taxon>
        <taxon>Phasmatodea</taxon>
        <taxon>Timematodea</taxon>
        <taxon>Timematoidea</taxon>
        <taxon>Timematidae</taxon>
        <taxon>Timema</taxon>
    </lineage>
</organism>
<reference evidence="2" key="1">
    <citation type="submission" date="2020-11" db="EMBL/GenBank/DDBJ databases">
        <authorList>
            <person name="Tran Van P."/>
        </authorList>
    </citation>
    <scope>NUCLEOTIDE SEQUENCE</scope>
</reference>